<feature type="domain" description="Glycosyl transferase family 1" evidence="1">
    <location>
        <begin position="196"/>
        <end position="348"/>
    </location>
</feature>
<dbReference type="GO" id="GO:0016758">
    <property type="term" value="F:hexosyltransferase activity"/>
    <property type="evidence" value="ECO:0007669"/>
    <property type="project" value="TreeGrafter"/>
</dbReference>
<dbReference type="AlphaFoldDB" id="A0AAW6GT59"/>
<dbReference type="RefSeq" id="WP_230327151.1">
    <property type="nucleotide sequence ID" value="NZ_JADPCT010000349.1"/>
</dbReference>
<name>A0AAW6GT59_BACUN</name>
<evidence type="ECO:0000259" key="1">
    <source>
        <dbReference type="Pfam" id="PF00534"/>
    </source>
</evidence>
<gene>
    <name evidence="3" type="ORF">POZ24_11255</name>
</gene>
<dbReference type="InterPro" id="IPR028098">
    <property type="entry name" value="Glyco_trans_4-like_N"/>
</dbReference>
<organism evidence="3 4">
    <name type="scientific">Bacteroides uniformis</name>
    <dbReference type="NCBI Taxonomy" id="820"/>
    <lineage>
        <taxon>Bacteria</taxon>
        <taxon>Pseudomonadati</taxon>
        <taxon>Bacteroidota</taxon>
        <taxon>Bacteroidia</taxon>
        <taxon>Bacteroidales</taxon>
        <taxon>Bacteroidaceae</taxon>
        <taxon>Bacteroides</taxon>
    </lineage>
</organism>
<keyword evidence="3" id="KW-0808">Transferase</keyword>
<dbReference type="EMBL" id="JAQNSG010000009">
    <property type="protein sequence ID" value="MDC1880602.1"/>
    <property type="molecule type" value="Genomic_DNA"/>
</dbReference>
<evidence type="ECO:0000313" key="3">
    <source>
        <dbReference type="EMBL" id="MDC1880602.1"/>
    </source>
</evidence>
<dbReference type="EC" id="2.4.-.-" evidence="3"/>
<sequence>MHNILLTTLHSGSLNVNAGGPALSMSLTLKGLEKAGVKTVALCEQIPSDGKLIAPDLNVRFTHSGKYGTFAYVDNIHECLKKAVDVDIYHIHGTWMHHGLAISRYARKVEKPYVVSPRGMLYPQALAHHALLKKVMMKLYQKKVFAEAACVQATCKEEMEYYRALGFKNPVAVLPNPIDINGVIDREIPKKPIFNVGYLGRLHPRKRVERLIYAFNELKRVKECRLVIIGGGDKAYQTFLEAEVKRLKIENVVEFTGFLTGKEKDDAITGLSLLVVPSDFENFGNIVTEALVRGVPVIASRGMPWQELEEHHCGWWIDNGQESINQTLLEAAALPNEKRMRMGVNGKRLMYENYSVEVLGKKMKRLYEWILHGGEKPEFVYE</sequence>
<dbReference type="Proteomes" id="UP001213309">
    <property type="component" value="Unassembled WGS sequence"/>
</dbReference>
<proteinExistence type="predicted"/>
<comment type="caution">
    <text evidence="3">The sequence shown here is derived from an EMBL/GenBank/DDBJ whole genome shotgun (WGS) entry which is preliminary data.</text>
</comment>
<evidence type="ECO:0000259" key="2">
    <source>
        <dbReference type="Pfam" id="PF13579"/>
    </source>
</evidence>
<dbReference type="Pfam" id="PF13579">
    <property type="entry name" value="Glyco_trans_4_4"/>
    <property type="match status" value="1"/>
</dbReference>
<dbReference type="Pfam" id="PF00534">
    <property type="entry name" value="Glycos_transf_1"/>
    <property type="match status" value="1"/>
</dbReference>
<dbReference type="PANTHER" id="PTHR45947">
    <property type="entry name" value="SULFOQUINOVOSYL TRANSFERASE SQD2"/>
    <property type="match status" value="1"/>
</dbReference>
<dbReference type="InterPro" id="IPR050194">
    <property type="entry name" value="Glycosyltransferase_grp1"/>
</dbReference>
<dbReference type="InterPro" id="IPR001296">
    <property type="entry name" value="Glyco_trans_1"/>
</dbReference>
<reference evidence="3" key="1">
    <citation type="submission" date="2022-10" db="EMBL/GenBank/DDBJ databases">
        <title>Human gut microbiome strain richness.</title>
        <authorList>
            <person name="Chen-Liaw A."/>
        </authorList>
    </citation>
    <scope>NUCLEOTIDE SEQUENCE</scope>
    <source>
        <strain evidence="3">1001713st2_A4_1001713B170214_170313</strain>
    </source>
</reference>
<protein>
    <submittedName>
        <fullName evidence="3">Glycosyltransferase</fullName>
        <ecNumber evidence="3">2.4.-.-</ecNumber>
    </submittedName>
</protein>
<accession>A0AAW6GT59</accession>
<keyword evidence="3" id="KW-0328">Glycosyltransferase</keyword>
<feature type="domain" description="Glycosyltransferase subfamily 4-like N-terminal" evidence="2">
    <location>
        <begin position="19"/>
        <end position="176"/>
    </location>
</feature>
<dbReference type="SUPFAM" id="SSF53756">
    <property type="entry name" value="UDP-Glycosyltransferase/glycogen phosphorylase"/>
    <property type="match status" value="1"/>
</dbReference>
<evidence type="ECO:0000313" key="4">
    <source>
        <dbReference type="Proteomes" id="UP001213309"/>
    </source>
</evidence>
<dbReference type="Gene3D" id="3.40.50.2000">
    <property type="entry name" value="Glycogen Phosphorylase B"/>
    <property type="match status" value="2"/>
</dbReference>
<dbReference type="PANTHER" id="PTHR45947:SF3">
    <property type="entry name" value="SULFOQUINOVOSYL TRANSFERASE SQD2"/>
    <property type="match status" value="1"/>
</dbReference>